<dbReference type="Proteomes" id="UP000042054">
    <property type="component" value="Unassembled WGS sequence"/>
</dbReference>
<dbReference type="RefSeq" id="WP_050535135.1">
    <property type="nucleotide sequence ID" value="NZ_CTKE01000013.1"/>
</dbReference>
<feature type="domain" description="DUF6950" evidence="1">
    <location>
        <begin position="5"/>
        <end position="108"/>
    </location>
</feature>
<dbReference type="Pfam" id="PF22262">
    <property type="entry name" value="DUF6950"/>
    <property type="match status" value="1"/>
</dbReference>
<reference evidence="2 3" key="1">
    <citation type="submission" date="2015-03" db="EMBL/GenBank/DDBJ databases">
        <authorList>
            <person name="Murphy D."/>
        </authorList>
    </citation>
    <scope>NUCLEOTIDE SEQUENCE [LARGE SCALE GENOMIC DNA]</scope>
    <source>
        <strain evidence="2 3">68/02</strain>
    </source>
</reference>
<evidence type="ECO:0000313" key="2">
    <source>
        <dbReference type="EMBL" id="CQI92542.1"/>
    </source>
</evidence>
<name>A0A0U1HUS2_YERRO</name>
<evidence type="ECO:0000259" key="1">
    <source>
        <dbReference type="Pfam" id="PF22262"/>
    </source>
</evidence>
<dbReference type="AlphaFoldDB" id="A0A0U1HUS2"/>
<gene>
    <name evidence="2" type="ORF">ERS008555_02692</name>
</gene>
<dbReference type="InterPro" id="IPR053802">
    <property type="entry name" value="DUF6950"/>
</dbReference>
<accession>A0A0U1HUS2</accession>
<dbReference type="OrthoDB" id="6628573at2"/>
<proteinExistence type="predicted"/>
<protein>
    <recommendedName>
        <fullName evidence="1">DUF6950 domain-containing protein</fullName>
    </recommendedName>
</protein>
<evidence type="ECO:0000313" key="3">
    <source>
        <dbReference type="Proteomes" id="UP000042054"/>
    </source>
</evidence>
<sequence length="133" mass="15529">MNHGRITSYLSQIMEEQFEFGKNDCHIMAFSVVDLILDTEYRLELIGKYKTSKAGFKHLAKTGTFKNITHLCQVLADQVEIPRDGDILLDGQHCSIYWMGKYLVLNEETNKYQIERYSHDDSTCLIYRIREGQ</sequence>
<organism evidence="2 3">
    <name type="scientific">Yersinia rohdei</name>
    <dbReference type="NCBI Taxonomy" id="29485"/>
    <lineage>
        <taxon>Bacteria</taxon>
        <taxon>Pseudomonadati</taxon>
        <taxon>Pseudomonadota</taxon>
        <taxon>Gammaproteobacteria</taxon>
        <taxon>Enterobacterales</taxon>
        <taxon>Yersiniaceae</taxon>
        <taxon>Yersinia</taxon>
    </lineage>
</organism>
<dbReference type="EMBL" id="CTKE01000013">
    <property type="protein sequence ID" value="CQI92542.1"/>
    <property type="molecule type" value="Genomic_DNA"/>
</dbReference>